<comment type="caution">
    <text evidence="1">The sequence shown here is derived from an EMBL/GenBank/DDBJ whole genome shotgun (WGS) entry which is preliminary data.</text>
</comment>
<dbReference type="EMBL" id="CM037617">
    <property type="protein sequence ID" value="KAH8005890.1"/>
    <property type="molecule type" value="Genomic_DNA"/>
</dbReference>
<protein>
    <submittedName>
        <fullName evidence="1">Uncharacterized protein</fullName>
    </submittedName>
</protein>
<sequence>MAPPPKGPAARKLLCMCSLSLCLTYLCYSLMGGPGGRRAPLAARAAPSRAGLPAWLRTPEPTPPAASPAAGLPARPAEASPSSPAALAAAADSSSSPGPGDGPSPGPSGAAAPEGATATPDYGEKRLPQALIVGVKKGGTRALLEALRAHPDVRAVGTEPHFFDRHYDKGLDWYRALPTQSAPQEEPGCGGSEAEERGSPPVSLEWAASPVAAWKGGLGIPAASCKAGGVARSTAVLVFALLVREQGCLPSGPGQAQDRDSEHLDGSLGTTPSLSQDGRGSCRAVGGGGDQTEQQNKSGGFSLGRLELGS</sequence>
<keyword evidence="2" id="KW-1185">Reference proteome</keyword>
<evidence type="ECO:0000313" key="1">
    <source>
        <dbReference type="EMBL" id="KAH8005890.1"/>
    </source>
</evidence>
<organism evidence="1 2">
    <name type="scientific">Sphaerodactylus townsendi</name>
    <dbReference type="NCBI Taxonomy" id="933632"/>
    <lineage>
        <taxon>Eukaryota</taxon>
        <taxon>Metazoa</taxon>
        <taxon>Chordata</taxon>
        <taxon>Craniata</taxon>
        <taxon>Vertebrata</taxon>
        <taxon>Euteleostomi</taxon>
        <taxon>Lepidosauria</taxon>
        <taxon>Squamata</taxon>
        <taxon>Bifurcata</taxon>
        <taxon>Gekkota</taxon>
        <taxon>Sphaerodactylidae</taxon>
        <taxon>Sphaerodactylus</taxon>
    </lineage>
</organism>
<gene>
    <name evidence="1" type="ORF">K3G42_031429</name>
</gene>
<evidence type="ECO:0000313" key="2">
    <source>
        <dbReference type="Proteomes" id="UP000827872"/>
    </source>
</evidence>
<name>A0ACB8FLW3_9SAUR</name>
<proteinExistence type="predicted"/>
<accession>A0ACB8FLW3</accession>
<reference evidence="1" key="1">
    <citation type="submission" date="2021-08" db="EMBL/GenBank/DDBJ databases">
        <title>The first chromosome-level gecko genome reveals the dynamic sex chromosomes of Neotropical dwarf geckos (Sphaerodactylidae: Sphaerodactylus).</title>
        <authorList>
            <person name="Pinto B.J."/>
            <person name="Keating S.E."/>
            <person name="Gamble T."/>
        </authorList>
    </citation>
    <scope>NUCLEOTIDE SEQUENCE</scope>
    <source>
        <strain evidence="1">TG3544</strain>
    </source>
</reference>
<dbReference type="Proteomes" id="UP000827872">
    <property type="component" value="Linkage Group LG04"/>
</dbReference>